<gene>
    <name evidence="1" type="ORF">CONPUDRAFT_70457</name>
</gene>
<dbReference type="EMBL" id="JH711574">
    <property type="protein sequence ID" value="EIW85721.1"/>
    <property type="molecule type" value="Genomic_DNA"/>
</dbReference>
<evidence type="ECO:0000313" key="1">
    <source>
        <dbReference type="EMBL" id="EIW85721.1"/>
    </source>
</evidence>
<protein>
    <submittedName>
        <fullName evidence="1">Uncharacterized protein</fullName>
    </submittedName>
</protein>
<keyword evidence="2" id="KW-1185">Reference proteome</keyword>
<dbReference type="OrthoDB" id="432970at2759"/>
<organism evidence="1 2">
    <name type="scientific">Coniophora puteana (strain RWD-64-598)</name>
    <name type="common">Brown rot fungus</name>
    <dbReference type="NCBI Taxonomy" id="741705"/>
    <lineage>
        <taxon>Eukaryota</taxon>
        <taxon>Fungi</taxon>
        <taxon>Dikarya</taxon>
        <taxon>Basidiomycota</taxon>
        <taxon>Agaricomycotina</taxon>
        <taxon>Agaricomycetes</taxon>
        <taxon>Agaricomycetidae</taxon>
        <taxon>Boletales</taxon>
        <taxon>Coniophorineae</taxon>
        <taxon>Coniophoraceae</taxon>
        <taxon>Coniophora</taxon>
    </lineage>
</organism>
<dbReference type="Proteomes" id="UP000053558">
    <property type="component" value="Unassembled WGS sequence"/>
</dbReference>
<sequence>MKDPKSEPAPQDDYGGEAKWQGPGILADGCASCDAHQGPGSKRLQRCAGCKRVLYCKLCKLNAKMLQEISGSQPQAAGVAAEFDKWATLHRPIFVFAIYHALQLGKNPDAYKSHGLYVEFTAKPDRHKYPLHQRYNVGMGCIVSLDTLHQMVSETPHGEELATVYPRPEEDRQIGVILLTFNGMARWQRLGLMELEQLGAIARSIGIPKDWVSWLEKAINENLQAKIRLPRDFKGGQH</sequence>
<dbReference type="KEGG" id="cput:CONPUDRAFT_70457"/>
<dbReference type="RefSeq" id="XP_007764213.1">
    <property type="nucleotide sequence ID" value="XM_007766023.1"/>
</dbReference>
<dbReference type="GeneID" id="19208820"/>
<accession>A0A5M3N491</accession>
<dbReference type="AlphaFoldDB" id="A0A5M3N491"/>
<comment type="caution">
    <text evidence="1">The sequence shown here is derived from an EMBL/GenBank/DDBJ whole genome shotgun (WGS) entry which is preliminary data.</text>
</comment>
<name>A0A5M3N491_CONPW</name>
<proteinExistence type="predicted"/>
<reference evidence="2" key="1">
    <citation type="journal article" date="2012" name="Science">
        <title>The Paleozoic origin of enzymatic lignin decomposition reconstructed from 31 fungal genomes.</title>
        <authorList>
            <person name="Floudas D."/>
            <person name="Binder M."/>
            <person name="Riley R."/>
            <person name="Barry K."/>
            <person name="Blanchette R.A."/>
            <person name="Henrissat B."/>
            <person name="Martinez A.T."/>
            <person name="Otillar R."/>
            <person name="Spatafora J.W."/>
            <person name="Yadav J.S."/>
            <person name="Aerts A."/>
            <person name="Benoit I."/>
            <person name="Boyd A."/>
            <person name="Carlson A."/>
            <person name="Copeland A."/>
            <person name="Coutinho P.M."/>
            <person name="de Vries R.P."/>
            <person name="Ferreira P."/>
            <person name="Findley K."/>
            <person name="Foster B."/>
            <person name="Gaskell J."/>
            <person name="Glotzer D."/>
            <person name="Gorecki P."/>
            <person name="Heitman J."/>
            <person name="Hesse C."/>
            <person name="Hori C."/>
            <person name="Igarashi K."/>
            <person name="Jurgens J.A."/>
            <person name="Kallen N."/>
            <person name="Kersten P."/>
            <person name="Kohler A."/>
            <person name="Kuees U."/>
            <person name="Kumar T.K.A."/>
            <person name="Kuo A."/>
            <person name="LaButti K."/>
            <person name="Larrondo L.F."/>
            <person name="Lindquist E."/>
            <person name="Ling A."/>
            <person name="Lombard V."/>
            <person name="Lucas S."/>
            <person name="Lundell T."/>
            <person name="Martin R."/>
            <person name="McLaughlin D.J."/>
            <person name="Morgenstern I."/>
            <person name="Morin E."/>
            <person name="Murat C."/>
            <person name="Nagy L.G."/>
            <person name="Nolan M."/>
            <person name="Ohm R.A."/>
            <person name="Patyshakuliyeva A."/>
            <person name="Rokas A."/>
            <person name="Ruiz-Duenas F.J."/>
            <person name="Sabat G."/>
            <person name="Salamov A."/>
            <person name="Samejima M."/>
            <person name="Schmutz J."/>
            <person name="Slot J.C."/>
            <person name="St John F."/>
            <person name="Stenlid J."/>
            <person name="Sun H."/>
            <person name="Sun S."/>
            <person name="Syed K."/>
            <person name="Tsang A."/>
            <person name="Wiebenga A."/>
            <person name="Young D."/>
            <person name="Pisabarro A."/>
            <person name="Eastwood D.C."/>
            <person name="Martin F."/>
            <person name="Cullen D."/>
            <person name="Grigoriev I.V."/>
            <person name="Hibbett D.S."/>
        </authorList>
    </citation>
    <scope>NUCLEOTIDE SEQUENCE [LARGE SCALE GENOMIC DNA]</scope>
    <source>
        <strain evidence="2">RWD-64-598 SS2</strain>
    </source>
</reference>
<evidence type="ECO:0000313" key="2">
    <source>
        <dbReference type="Proteomes" id="UP000053558"/>
    </source>
</evidence>